<dbReference type="AlphaFoldDB" id="A0A2H0WTK4"/>
<dbReference type="Proteomes" id="UP000231198">
    <property type="component" value="Unassembled WGS sequence"/>
</dbReference>
<dbReference type="PANTHER" id="PTHR42967">
    <property type="entry name" value="METAL DEPENDENT HYDROLASE"/>
    <property type="match status" value="1"/>
</dbReference>
<gene>
    <name evidence="1" type="ORF">COT62_00860</name>
</gene>
<dbReference type="Gene3D" id="3.60.15.10">
    <property type="entry name" value="Ribonuclease Z/Hydroxyacylglutathione hydrolase-like"/>
    <property type="match status" value="1"/>
</dbReference>
<protein>
    <recommendedName>
        <fullName evidence="3">Lactamase</fullName>
    </recommendedName>
</protein>
<reference evidence="2" key="1">
    <citation type="submission" date="2017-09" db="EMBL/GenBank/DDBJ databases">
        <title>Depth-based differentiation of microbial function through sediment-hosted aquifers and enrichment of novel symbionts in the deep terrestrial subsurface.</title>
        <authorList>
            <person name="Probst A.J."/>
            <person name="Ladd B."/>
            <person name="Jarett J.K."/>
            <person name="Geller-Mcgrath D.E."/>
            <person name="Sieber C.M.K."/>
            <person name="Emerson J.B."/>
            <person name="Anantharaman K."/>
            <person name="Thomas B.C."/>
            <person name="Malmstrom R."/>
            <person name="Stieglmeier M."/>
            <person name="Klingl A."/>
            <person name="Woyke T."/>
            <person name="Ryan C.M."/>
            <person name="Banfield J.F."/>
        </authorList>
    </citation>
    <scope>NUCLEOTIDE SEQUENCE [LARGE SCALE GENOMIC DNA]</scope>
</reference>
<evidence type="ECO:0000313" key="1">
    <source>
        <dbReference type="EMBL" id="PIS15957.1"/>
    </source>
</evidence>
<dbReference type="Pfam" id="PF13483">
    <property type="entry name" value="Lactamase_B_3"/>
    <property type="match status" value="1"/>
</dbReference>
<organism evidence="1 2">
    <name type="scientific">Candidatus Roizmanbacteria bacterium CG09_land_8_20_14_0_10_41_9</name>
    <dbReference type="NCBI Taxonomy" id="1974850"/>
    <lineage>
        <taxon>Bacteria</taxon>
        <taxon>Candidatus Roizmaniibacteriota</taxon>
    </lineage>
</organism>
<comment type="caution">
    <text evidence="1">The sequence shown here is derived from an EMBL/GenBank/DDBJ whole genome shotgun (WGS) entry which is preliminary data.</text>
</comment>
<dbReference type="EMBL" id="PEZG01000020">
    <property type="protein sequence ID" value="PIS15957.1"/>
    <property type="molecule type" value="Genomic_DNA"/>
</dbReference>
<dbReference type="InterPro" id="IPR036866">
    <property type="entry name" value="RibonucZ/Hydroxyglut_hydro"/>
</dbReference>
<accession>A0A2H0WTK4</accession>
<dbReference type="SUPFAM" id="SSF56281">
    <property type="entry name" value="Metallo-hydrolase/oxidoreductase"/>
    <property type="match status" value="1"/>
</dbReference>
<name>A0A2H0WTK4_9BACT</name>
<evidence type="ECO:0008006" key="3">
    <source>
        <dbReference type="Google" id="ProtNLM"/>
    </source>
</evidence>
<sequence>MEIKYLGHSSFLIKSKEGKLVTDPFNPSIGLRFPKVEADIVTVSHNHIDHNAATLVGANPIVIDMPGEFEKNGFRITGFPSFHDKKKGAERGENILYKMESDGISLLHIGDIGYVPQDDLVDQIGKVDILFVPVGGTFTVDAAEAIEIVKKIEPSIVIPMHFRSKKGKMKNSEDLAPVGEFLKKMGAESTAALPKLVVKKDELGGEMKVVMLEE</sequence>
<dbReference type="PANTHER" id="PTHR42967:SF1">
    <property type="entry name" value="MBL FOLD METALLO-HYDROLASE"/>
    <property type="match status" value="1"/>
</dbReference>
<proteinExistence type="predicted"/>
<evidence type="ECO:0000313" key="2">
    <source>
        <dbReference type="Proteomes" id="UP000231198"/>
    </source>
</evidence>